<evidence type="ECO:0000256" key="5">
    <source>
        <dbReference type="HAMAP-Rule" id="MF_00149"/>
    </source>
</evidence>
<name>A0AA36XIP6_9NEIS</name>
<organism evidence="9 11">
    <name type="scientific">Neisseria macacae ATCC 33926</name>
    <dbReference type="NCBI Taxonomy" id="997348"/>
    <lineage>
        <taxon>Bacteria</taxon>
        <taxon>Pseudomonadati</taxon>
        <taxon>Pseudomonadota</taxon>
        <taxon>Betaproteobacteria</taxon>
        <taxon>Neisseriales</taxon>
        <taxon>Neisseriaceae</taxon>
        <taxon>Neisseria</taxon>
    </lineage>
</organism>
<evidence type="ECO:0000313" key="9">
    <source>
        <dbReference type="EMBL" id="EGQ74169.1"/>
    </source>
</evidence>
<feature type="domain" description="DNA mismatch repair protein S5" evidence="8">
    <location>
        <begin position="208"/>
        <end position="326"/>
    </location>
</feature>
<keyword evidence="10" id="KW-0378">Hydrolase</keyword>
<dbReference type="InterPro" id="IPR042120">
    <property type="entry name" value="MutL_C_dimsub"/>
</dbReference>
<keyword evidence="3 5" id="KW-0227">DNA damage</keyword>
<dbReference type="GO" id="GO:0030983">
    <property type="term" value="F:mismatched DNA binding"/>
    <property type="evidence" value="ECO:0007669"/>
    <property type="project" value="InterPro"/>
</dbReference>
<dbReference type="Pfam" id="PF01119">
    <property type="entry name" value="DNA_mis_repair"/>
    <property type="match status" value="1"/>
</dbReference>
<dbReference type="EMBL" id="AFQE01000147">
    <property type="protein sequence ID" value="EGQ74169.1"/>
    <property type="molecule type" value="Genomic_DNA"/>
</dbReference>
<dbReference type="Proteomes" id="UP000829455">
    <property type="component" value="Chromosome"/>
</dbReference>
<keyword evidence="10" id="KW-0255">Endonuclease</keyword>
<dbReference type="PROSITE" id="PS00058">
    <property type="entry name" value="DNA_MISMATCH_REPAIR_1"/>
    <property type="match status" value="1"/>
</dbReference>
<keyword evidence="12" id="KW-1185">Reference proteome</keyword>
<dbReference type="NCBIfam" id="TIGR00585">
    <property type="entry name" value="mutl"/>
    <property type="match status" value="1"/>
</dbReference>
<dbReference type="InterPro" id="IPR014762">
    <property type="entry name" value="DNA_mismatch_repair_CS"/>
</dbReference>
<evidence type="ECO:0000313" key="11">
    <source>
        <dbReference type="Proteomes" id="UP000004982"/>
    </source>
</evidence>
<dbReference type="SMART" id="SM00853">
    <property type="entry name" value="MutL_C"/>
    <property type="match status" value="1"/>
</dbReference>
<dbReference type="InterPro" id="IPR042121">
    <property type="entry name" value="MutL_C_regsub"/>
</dbReference>
<sequence length="664" mass="71967">MSRIAALPDHLVNQIAAGEVVERPANALKEIVENSIDAGATAIEVELAGGGIRLIRVSDNGGGIHPDDIELALHRHATSKIKTLNDLEHVASMGFRGEGLASIASVSRLILTSRQDGSAHATQVKAEDGKLSNPTAAAHPVGTTIEAAELFFNTPARRKFLKSENTEYAHCATMLERLALAHPHIAFSLKRDGKQVFKLPAQSLHERIAAIVGEDFQAASLEIDSGNGALRLYGAIAKPTFAKGKTDKQYCFVNHRFVRDKVMLHAVKQAYRDVLHNALTPAFVLFLDLPPEAVDVNVHPTKTEIRFRDSQQVHQLVFHTLNKALADTRADLTESVGNAGEVLHEITGIRPTATSSENEHHQFLQNPTASSENIFAAAPSAHASEPRNAFSSGKTAPMPYQAARAPQQRSLSLRESRAALNTYAELFKNTAADEADIELAQFEQARFGSTSATSSENPARSFSDDPKPELPPLGFAIAQLLGIYILAQAEDSLLLIDMHAAAERVNYEKMKRQRQENGNLQSQRLLIPVTFAASHEECAALADHADALAGFGLELSDMGGNTLAVRAVPAMLGKADVVSLAKDVLGELAQVGSSQTIEEHENHILATMSCHGSVRAGRQLTLPEMNALLRDMENTPRSNQCNHGRPTWVKLTLKELDALFLRGQ</sequence>
<evidence type="ECO:0000256" key="1">
    <source>
        <dbReference type="ARBA" id="ARBA00006082"/>
    </source>
</evidence>
<protein>
    <recommendedName>
        <fullName evidence="2 5">DNA mismatch repair protein MutL</fullName>
    </recommendedName>
</protein>
<accession>A0AA36XIP6</accession>
<dbReference type="Gene3D" id="3.30.565.10">
    <property type="entry name" value="Histidine kinase-like ATPase, C-terminal domain"/>
    <property type="match status" value="1"/>
</dbReference>
<dbReference type="FunFam" id="3.30.565.10:FF:000003">
    <property type="entry name" value="DNA mismatch repair endonuclease MutL"/>
    <property type="match status" value="1"/>
</dbReference>
<evidence type="ECO:0000256" key="6">
    <source>
        <dbReference type="SAM" id="MobiDB-lite"/>
    </source>
</evidence>
<feature type="domain" description="MutL C-terminal dimerisation" evidence="7">
    <location>
        <begin position="476"/>
        <end position="620"/>
    </location>
</feature>
<dbReference type="Gene3D" id="3.30.230.10">
    <property type="match status" value="1"/>
</dbReference>
<evidence type="ECO:0000256" key="3">
    <source>
        <dbReference type="ARBA" id="ARBA00022763"/>
    </source>
</evidence>
<dbReference type="HAMAP" id="MF_00149">
    <property type="entry name" value="DNA_mis_repair"/>
    <property type="match status" value="1"/>
</dbReference>
<feature type="region of interest" description="Disordered" evidence="6">
    <location>
        <begin position="379"/>
        <end position="410"/>
    </location>
</feature>
<dbReference type="Proteomes" id="UP000004982">
    <property type="component" value="Unassembled WGS sequence"/>
</dbReference>
<dbReference type="SUPFAM" id="SSF54211">
    <property type="entry name" value="Ribosomal protein S5 domain 2-like"/>
    <property type="match status" value="1"/>
</dbReference>
<dbReference type="NCBIfam" id="NF000949">
    <property type="entry name" value="PRK00095.1-2"/>
    <property type="match status" value="1"/>
</dbReference>
<dbReference type="CDD" id="cd16926">
    <property type="entry name" value="HATPase_MutL-MLH-PMS-like"/>
    <property type="match status" value="1"/>
</dbReference>
<dbReference type="InterPro" id="IPR013507">
    <property type="entry name" value="DNA_mismatch_S5_2-like"/>
</dbReference>
<dbReference type="GO" id="GO:0005524">
    <property type="term" value="F:ATP binding"/>
    <property type="evidence" value="ECO:0007669"/>
    <property type="project" value="InterPro"/>
</dbReference>
<dbReference type="SUPFAM" id="SSF55874">
    <property type="entry name" value="ATPase domain of HSP90 chaperone/DNA topoisomerase II/histidine kinase"/>
    <property type="match status" value="1"/>
</dbReference>
<feature type="region of interest" description="Disordered" evidence="6">
    <location>
        <begin position="447"/>
        <end position="467"/>
    </location>
</feature>
<evidence type="ECO:0000259" key="7">
    <source>
        <dbReference type="SMART" id="SM00853"/>
    </source>
</evidence>
<reference evidence="9 11" key="1">
    <citation type="submission" date="2011-05" db="EMBL/GenBank/DDBJ databases">
        <authorList>
            <person name="Muzny D."/>
            <person name="Qin X."/>
            <person name="Deng J."/>
            <person name="Jiang H."/>
            <person name="Liu Y."/>
            <person name="Qu J."/>
            <person name="Song X.-Z."/>
            <person name="Zhang L."/>
            <person name="Thornton R."/>
            <person name="Coyle M."/>
            <person name="Francisco L."/>
            <person name="Jackson L."/>
            <person name="Javaid M."/>
            <person name="Korchina V."/>
            <person name="Kovar C."/>
            <person name="Mata R."/>
            <person name="Mathew T."/>
            <person name="Ngo R."/>
            <person name="Nguyen L."/>
            <person name="Nguyen N."/>
            <person name="Okwuonu G."/>
            <person name="Ongeri F."/>
            <person name="Pham C."/>
            <person name="Simmons D."/>
            <person name="Wilczek-Boney K."/>
            <person name="Hale W."/>
            <person name="Jakkamsetti A."/>
            <person name="Pham P."/>
            <person name="Ruth R."/>
            <person name="San Lucas F."/>
            <person name="Warren J."/>
            <person name="Zhang J."/>
            <person name="Zhao Z."/>
            <person name="Zhou C."/>
            <person name="Zhu D."/>
            <person name="Lee S."/>
            <person name="Bess C."/>
            <person name="Blankenburg K."/>
            <person name="Forbes L."/>
            <person name="Fu Q."/>
            <person name="Gubbala S."/>
            <person name="Hirani K."/>
            <person name="Jayaseelan J.C."/>
            <person name="Lara F."/>
            <person name="Munidasa M."/>
            <person name="Palculict T."/>
            <person name="Patil S."/>
            <person name="Pu L.-L."/>
            <person name="Saada N."/>
            <person name="Tang L."/>
            <person name="Weissenberger G."/>
            <person name="Zhu Y."/>
            <person name="Hemphill L."/>
            <person name="Shang Y."/>
            <person name="Youmans B."/>
            <person name="Ayvaz T."/>
            <person name="Ross M."/>
            <person name="Santibanez J."/>
            <person name="Aqrawi P."/>
            <person name="Gross S."/>
            <person name="Joshi V."/>
            <person name="Fowler G."/>
            <person name="Nazareth L."/>
            <person name="Reid J."/>
            <person name="Worley K."/>
            <person name="Petrosino J."/>
            <person name="Highlander S."/>
            <person name="Gibbs R."/>
        </authorList>
    </citation>
    <scope>NUCLEOTIDE SEQUENCE [LARGE SCALE GENOMIC DNA]</scope>
    <source>
        <strain evidence="9 11">ATCC 33926</strain>
    </source>
</reference>
<dbReference type="InterPro" id="IPR020667">
    <property type="entry name" value="DNA_mismatch_repair_MutL"/>
</dbReference>
<dbReference type="Gene3D" id="3.30.1370.100">
    <property type="entry name" value="MutL, C-terminal domain, regulatory subdomain"/>
    <property type="match status" value="1"/>
</dbReference>
<dbReference type="AlphaFoldDB" id="A0AA36XIP6"/>
<gene>
    <name evidence="5 9" type="primary">mutL</name>
    <name evidence="9" type="ORF">HMPREF9418_2904</name>
    <name evidence="10" type="ORF">MON40_04210</name>
</gene>
<dbReference type="InterPro" id="IPR014721">
    <property type="entry name" value="Ribsml_uS5_D2-typ_fold_subgr"/>
</dbReference>
<comment type="function">
    <text evidence="5">This protein is involved in the repair of mismatches in DNA. It is required for dam-dependent methyl-directed DNA mismatch repair. May act as a 'molecular matchmaker', a protein that promotes the formation of a stable complex between two or more DNA-binding proteins in an ATP-dependent manner without itself being part of a final effector complex.</text>
</comment>
<dbReference type="RefSeq" id="WP_003780412.1">
    <property type="nucleotide sequence ID" value="NZ_CP094241.1"/>
</dbReference>
<dbReference type="GO" id="GO:0016887">
    <property type="term" value="F:ATP hydrolysis activity"/>
    <property type="evidence" value="ECO:0007669"/>
    <property type="project" value="InterPro"/>
</dbReference>
<evidence type="ECO:0000313" key="10">
    <source>
        <dbReference type="EMBL" id="UNV85722.1"/>
    </source>
</evidence>
<dbReference type="PANTHER" id="PTHR10073">
    <property type="entry name" value="DNA MISMATCH REPAIR PROTEIN MLH, PMS, MUTL"/>
    <property type="match status" value="1"/>
</dbReference>
<evidence type="ECO:0000259" key="8">
    <source>
        <dbReference type="SMART" id="SM01340"/>
    </source>
</evidence>
<dbReference type="Gene3D" id="3.30.1540.20">
    <property type="entry name" value="MutL, C-terminal domain, dimerisation subdomain"/>
    <property type="match status" value="1"/>
</dbReference>
<dbReference type="InterPro" id="IPR037198">
    <property type="entry name" value="MutL_C_sf"/>
</dbReference>
<evidence type="ECO:0000313" key="12">
    <source>
        <dbReference type="Proteomes" id="UP000829455"/>
    </source>
</evidence>
<feature type="compositionally biased region" description="Polar residues" evidence="6">
    <location>
        <begin position="447"/>
        <end position="460"/>
    </location>
</feature>
<dbReference type="GO" id="GO:0006298">
    <property type="term" value="P:mismatch repair"/>
    <property type="evidence" value="ECO:0007669"/>
    <property type="project" value="UniProtKB-UniRule"/>
</dbReference>
<dbReference type="InterPro" id="IPR014790">
    <property type="entry name" value="MutL_C"/>
</dbReference>
<dbReference type="InterPro" id="IPR036890">
    <property type="entry name" value="HATPase_C_sf"/>
</dbReference>
<evidence type="ECO:0000256" key="4">
    <source>
        <dbReference type="ARBA" id="ARBA00023204"/>
    </source>
</evidence>
<dbReference type="Pfam" id="PF08676">
    <property type="entry name" value="MutL_C"/>
    <property type="match status" value="1"/>
</dbReference>
<dbReference type="CDD" id="cd03482">
    <property type="entry name" value="MutL_Trans_MutL"/>
    <property type="match status" value="1"/>
</dbReference>
<dbReference type="InterPro" id="IPR020568">
    <property type="entry name" value="Ribosomal_Su5_D2-typ_SF"/>
</dbReference>
<dbReference type="InterPro" id="IPR038973">
    <property type="entry name" value="MutL/Mlh/Pms-like"/>
</dbReference>
<dbReference type="SMART" id="SM01340">
    <property type="entry name" value="DNA_mis_repair"/>
    <property type="match status" value="1"/>
</dbReference>
<dbReference type="SUPFAM" id="SSF118116">
    <property type="entry name" value="DNA mismatch repair protein MutL"/>
    <property type="match status" value="1"/>
</dbReference>
<dbReference type="GO" id="GO:0004519">
    <property type="term" value="F:endonuclease activity"/>
    <property type="evidence" value="ECO:0007669"/>
    <property type="project" value="UniProtKB-KW"/>
</dbReference>
<dbReference type="GO" id="GO:0140664">
    <property type="term" value="F:ATP-dependent DNA damage sensor activity"/>
    <property type="evidence" value="ECO:0007669"/>
    <property type="project" value="InterPro"/>
</dbReference>
<dbReference type="PANTHER" id="PTHR10073:SF12">
    <property type="entry name" value="DNA MISMATCH REPAIR PROTEIN MLH1"/>
    <property type="match status" value="1"/>
</dbReference>
<dbReference type="EMBL" id="CP094241">
    <property type="protein sequence ID" value="UNV85722.1"/>
    <property type="molecule type" value="Genomic_DNA"/>
</dbReference>
<dbReference type="InterPro" id="IPR002099">
    <property type="entry name" value="MutL/Mlh/PMS"/>
</dbReference>
<proteinExistence type="inferred from homology"/>
<keyword evidence="10" id="KW-0540">Nuclease</keyword>
<comment type="similarity">
    <text evidence="1 5">Belongs to the DNA mismatch repair MutL/HexB family.</text>
</comment>
<dbReference type="GO" id="GO:0032300">
    <property type="term" value="C:mismatch repair complex"/>
    <property type="evidence" value="ECO:0007669"/>
    <property type="project" value="InterPro"/>
</dbReference>
<keyword evidence="4 5" id="KW-0234">DNA repair</keyword>
<dbReference type="Pfam" id="PF13589">
    <property type="entry name" value="HATPase_c_3"/>
    <property type="match status" value="1"/>
</dbReference>
<reference evidence="10 12" key="2">
    <citation type="submission" date="2022-03" db="EMBL/GenBank/DDBJ databases">
        <title>Genome sequencing of Neisseria macacae.</title>
        <authorList>
            <person name="Baek M.-G."/>
        </authorList>
    </citation>
    <scope>NUCLEOTIDE SEQUENCE [LARGE SCALE GENOMIC DNA]</scope>
    <source>
        <strain evidence="10 12">ATCC 33926</strain>
    </source>
</reference>
<evidence type="ECO:0000256" key="2">
    <source>
        <dbReference type="ARBA" id="ARBA00021975"/>
    </source>
</evidence>